<dbReference type="InterPro" id="IPR013761">
    <property type="entry name" value="SAM/pointed_sf"/>
</dbReference>
<dbReference type="PROSITE" id="PS50105">
    <property type="entry name" value="SAM_DOMAIN"/>
    <property type="match status" value="1"/>
</dbReference>
<evidence type="ECO:0000256" key="3">
    <source>
        <dbReference type="ARBA" id="ARBA00065890"/>
    </source>
</evidence>
<comment type="caution">
    <text evidence="6">The sequence shown here is derived from an EMBL/GenBank/DDBJ whole genome shotgun (WGS) entry which is preliminary data.</text>
</comment>
<dbReference type="InterPro" id="IPR001660">
    <property type="entry name" value="SAM"/>
</dbReference>
<dbReference type="Gene3D" id="1.10.150.50">
    <property type="entry name" value="Transcription Factor, Ets-1"/>
    <property type="match status" value="1"/>
</dbReference>
<dbReference type="Pfam" id="PF00536">
    <property type="entry name" value="SAM_1"/>
    <property type="match status" value="1"/>
</dbReference>
<evidence type="ECO:0000256" key="4">
    <source>
        <dbReference type="ARBA" id="ARBA00073398"/>
    </source>
</evidence>
<dbReference type="FunFam" id="1.10.150.50:FF:000055">
    <property type="entry name" value="Sterile alpha motif domain containing 5"/>
    <property type="match status" value="1"/>
</dbReference>
<proteinExistence type="predicted"/>
<dbReference type="PANTHER" id="PTHR12301">
    <property type="entry name" value="SAM-DOMAIN, SH3 AND NUCLEAR LOCALIZATION SIGNALS PROTEIN RELATED"/>
    <property type="match status" value="1"/>
</dbReference>
<protein>
    <recommendedName>
        <fullName evidence="4">Sterile alpha motif domain-containing protein 5</fullName>
    </recommendedName>
</protein>
<dbReference type="GO" id="GO:0005737">
    <property type="term" value="C:cytoplasm"/>
    <property type="evidence" value="ECO:0007669"/>
    <property type="project" value="UniProtKB-SubCell"/>
</dbReference>
<comment type="subunit">
    <text evidence="3">Interacts promiscuously (via SAM domain) with EPHA5, EPHA6, EPHA7, EPHA8, EPHB1, EPHB2, EPHB3 and EPHB4 (via SAM domain) (in vitro).</text>
</comment>
<reference evidence="7" key="1">
    <citation type="submission" date="2023-01" db="EMBL/GenBank/DDBJ databases">
        <title>Key to firefly adult light organ development and bioluminescence: homeobox transcription factors regulate luciferase expression and transportation to peroxisome.</title>
        <authorList>
            <person name="Fu X."/>
        </authorList>
    </citation>
    <scope>NUCLEOTIDE SEQUENCE [LARGE SCALE GENOMIC DNA]</scope>
</reference>
<evidence type="ECO:0000259" key="5">
    <source>
        <dbReference type="PROSITE" id="PS50105"/>
    </source>
</evidence>
<dbReference type="InterPro" id="IPR051725">
    <property type="entry name" value="SAM-SH3_domain_protein"/>
</dbReference>
<gene>
    <name evidence="6" type="ORF">RN001_004569</name>
</gene>
<evidence type="ECO:0000313" key="7">
    <source>
        <dbReference type="Proteomes" id="UP001353858"/>
    </source>
</evidence>
<organism evidence="6 7">
    <name type="scientific">Aquatica leii</name>
    <dbReference type="NCBI Taxonomy" id="1421715"/>
    <lineage>
        <taxon>Eukaryota</taxon>
        <taxon>Metazoa</taxon>
        <taxon>Ecdysozoa</taxon>
        <taxon>Arthropoda</taxon>
        <taxon>Hexapoda</taxon>
        <taxon>Insecta</taxon>
        <taxon>Pterygota</taxon>
        <taxon>Neoptera</taxon>
        <taxon>Endopterygota</taxon>
        <taxon>Coleoptera</taxon>
        <taxon>Polyphaga</taxon>
        <taxon>Elateriformia</taxon>
        <taxon>Elateroidea</taxon>
        <taxon>Lampyridae</taxon>
        <taxon>Luciolinae</taxon>
        <taxon>Aquatica</taxon>
    </lineage>
</organism>
<sequence>MEWLKSLNLCQYGESFIDNGYDDLEICKQVDNPDLDAIGVINPDHRNAILQSLRTLREKGAVSVYLDVGMRKYDAECSLPLIVDEQLNDSVNYSHPDKPRKHSKVIGIPHGAYELDELNAYLKSKIVDDYFEQKKVKRGGAQTEVEKDAIFTLKANNNTLKRGFCLAEAMEMIFNDDVEGDVFIEPPGTHVDTDQDSGDEDNGG</sequence>
<feature type="domain" description="SAM" evidence="5">
    <location>
        <begin position="1"/>
        <end position="59"/>
    </location>
</feature>
<dbReference type="AlphaFoldDB" id="A0AAN7SRS0"/>
<keyword evidence="2" id="KW-0963">Cytoplasm</keyword>
<evidence type="ECO:0000256" key="2">
    <source>
        <dbReference type="ARBA" id="ARBA00022490"/>
    </source>
</evidence>
<name>A0AAN7SRS0_9COLE</name>
<accession>A0AAN7SRS0</accession>
<dbReference type="SUPFAM" id="SSF47769">
    <property type="entry name" value="SAM/Pointed domain"/>
    <property type="match status" value="1"/>
</dbReference>
<comment type="subcellular location">
    <subcellularLocation>
        <location evidence="1">Cytoplasm</location>
    </subcellularLocation>
</comment>
<dbReference type="SMART" id="SM00454">
    <property type="entry name" value="SAM"/>
    <property type="match status" value="1"/>
</dbReference>
<evidence type="ECO:0000256" key="1">
    <source>
        <dbReference type="ARBA" id="ARBA00004496"/>
    </source>
</evidence>
<dbReference type="Proteomes" id="UP001353858">
    <property type="component" value="Unassembled WGS sequence"/>
</dbReference>
<evidence type="ECO:0000313" key="6">
    <source>
        <dbReference type="EMBL" id="KAK4881250.1"/>
    </source>
</evidence>
<keyword evidence="7" id="KW-1185">Reference proteome</keyword>
<dbReference type="EMBL" id="JARPUR010000002">
    <property type="protein sequence ID" value="KAK4881250.1"/>
    <property type="molecule type" value="Genomic_DNA"/>
</dbReference>
<dbReference type="PANTHER" id="PTHR12301:SF8">
    <property type="entry name" value="STERILE ALPHA MOTIF DOMAIN-CONTAINING PROTEIN 5"/>
    <property type="match status" value="1"/>
</dbReference>